<evidence type="ECO:0000256" key="1">
    <source>
        <dbReference type="ARBA" id="ARBA00001971"/>
    </source>
</evidence>
<evidence type="ECO:0000313" key="9">
    <source>
        <dbReference type="EMBL" id="KAG5936443.1"/>
    </source>
</evidence>
<dbReference type="EMBL" id="SRPO01000215">
    <property type="protein sequence ID" value="KAG5936443.1"/>
    <property type="molecule type" value="Genomic_DNA"/>
</dbReference>
<comment type="similarity">
    <text evidence="2">Belongs to the cytochrome P450 family.</text>
</comment>
<name>A0A9P7MBK8_9HYPO</name>
<keyword evidence="10" id="KW-1185">Reference proteome</keyword>
<dbReference type="GO" id="GO:0016705">
    <property type="term" value="F:oxidoreductase activity, acting on paired donors, with incorporation or reduction of molecular oxygen"/>
    <property type="evidence" value="ECO:0007669"/>
    <property type="project" value="InterPro"/>
</dbReference>
<comment type="caution">
    <text evidence="9">The sequence shown here is derived from an EMBL/GenBank/DDBJ whole genome shotgun (WGS) entry which is preliminary data.</text>
</comment>
<keyword evidence="3" id="KW-0349">Heme</keyword>
<dbReference type="SUPFAM" id="SSF48264">
    <property type="entry name" value="Cytochrome P450"/>
    <property type="match status" value="1"/>
</dbReference>
<dbReference type="InterPro" id="IPR001128">
    <property type="entry name" value="Cyt_P450"/>
</dbReference>
<gene>
    <name evidence="9" type="ORF">E4U60_002544</name>
</gene>
<keyword evidence="6" id="KW-0408">Iron</keyword>
<proteinExistence type="inferred from homology"/>
<organism evidence="9 10">
    <name type="scientific">Claviceps pazoutovae</name>
    <dbReference type="NCBI Taxonomy" id="1649127"/>
    <lineage>
        <taxon>Eukaryota</taxon>
        <taxon>Fungi</taxon>
        <taxon>Dikarya</taxon>
        <taxon>Ascomycota</taxon>
        <taxon>Pezizomycotina</taxon>
        <taxon>Sordariomycetes</taxon>
        <taxon>Hypocreomycetidae</taxon>
        <taxon>Hypocreales</taxon>
        <taxon>Clavicipitaceae</taxon>
        <taxon>Claviceps</taxon>
    </lineage>
</organism>
<keyword evidence="4" id="KW-0479">Metal-binding</keyword>
<evidence type="ECO:0000256" key="8">
    <source>
        <dbReference type="SAM" id="SignalP"/>
    </source>
</evidence>
<keyword evidence="5" id="KW-0560">Oxidoreductase</keyword>
<protein>
    <submittedName>
        <fullName evidence="9">Uncharacterized protein</fullName>
    </submittedName>
</protein>
<dbReference type="InterPro" id="IPR036396">
    <property type="entry name" value="Cyt_P450_sf"/>
</dbReference>
<evidence type="ECO:0000256" key="4">
    <source>
        <dbReference type="ARBA" id="ARBA00022723"/>
    </source>
</evidence>
<evidence type="ECO:0000256" key="2">
    <source>
        <dbReference type="ARBA" id="ARBA00010617"/>
    </source>
</evidence>
<accession>A0A9P7MBK8</accession>
<dbReference type="Pfam" id="PF00067">
    <property type="entry name" value="p450"/>
    <property type="match status" value="1"/>
</dbReference>
<dbReference type="GO" id="GO:0020037">
    <property type="term" value="F:heme binding"/>
    <property type="evidence" value="ECO:0007669"/>
    <property type="project" value="InterPro"/>
</dbReference>
<dbReference type="AlphaFoldDB" id="A0A9P7MBK8"/>
<keyword evidence="7" id="KW-0503">Monooxygenase</keyword>
<dbReference type="PANTHER" id="PTHR46300">
    <property type="entry name" value="P450, PUTATIVE (EUROFUNG)-RELATED-RELATED"/>
    <property type="match status" value="1"/>
</dbReference>
<evidence type="ECO:0000256" key="7">
    <source>
        <dbReference type="ARBA" id="ARBA00023033"/>
    </source>
</evidence>
<dbReference type="PANTHER" id="PTHR46300:SF7">
    <property type="entry name" value="P450, PUTATIVE (EUROFUNG)-RELATED"/>
    <property type="match status" value="1"/>
</dbReference>
<dbReference type="OrthoDB" id="2789670at2759"/>
<keyword evidence="8" id="KW-0732">Signal</keyword>
<feature type="signal peptide" evidence="8">
    <location>
        <begin position="1"/>
        <end position="23"/>
    </location>
</feature>
<evidence type="ECO:0000256" key="6">
    <source>
        <dbReference type="ARBA" id="ARBA00023004"/>
    </source>
</evidence>
<sequence>MLCVSLTLLAALVSIIIYSRCRSASRLCLPLPPGPKGLPIVGNVFDLPPAGIPEYEHWLKHKDAYGPVSSISILVTTLVILHSYEAQQELLVKQ</sequence>
<evidence type="ECO:0000313" key="10">
    <source>
        <dbReference type="Proteomes" id="UP000706124"/>
    </source>
</evidence>
<dbReference type="InterPro" id="IPR050364">
    <property type="entry name" value="Cytochrome_P450_fung"/>
</dbReference>
<feature type="chain" id="PRO_5040481156" evidence="8">
    <location>
        <begin position="24"/>
        <end position="94"/>
    </location>
</feature>
<dbReference type="GO" id="GO:0005506">
    <property type="term" value="F:iron ion binding"/>
    <property type="evidence" value="ECO:0007669"/>
    <property type="project" value="InterPro"/>
</dbReference>
<evidence type="ECO:0000256" key="3">
    <source>
        <dbReference type="ARBA" id="ARBA00022617"/>
    </source>
</evidence>
<dbReference type="Proteomes" id="UP000706124">
    <property type="component" value="Unassembled WGS sequence"/>
</dbReference>
<dbReference type="Gene3D" id="1.10.630.10">
    <property type="entry name" value="Cytochrome P450"/>
    <property type="match status" value="1"/>
</dbReference>
<evidence type="ECO:0000256" key="5">
    <source>
        <dbReference type="ARBA" id="ARBA00023002"/>
    </source>
</evidence>
<comment type="cofactor">
    <cofactor evidence="1">
        <name>heme</name>
        <dbReference type="ChEBI" id="CHEBI:30413"/>
    </cofactor>
</comment>
<reference evidence="9 10" key="1">
    <citation type="journal article" date="2020" name="bioRxiv">
        <title>Whole genome comparisons of ergot fungi reveals the divergence and evolution of species within the genus Claviceps are the result of varying mechanisms driving genome evolution and host range expansion.</title>
        <authorList>
            <person name="Wyka S.A."/>
            <person name="Mondo S.J."/>
            <person name="Liu M."/>
            <person name="Dettman J."/>
            <person name="Nalam V."/>
            <person name="Broders K.D."/>
        </authorList>
    </citation>
    <scope>NUCLEOTIDE SEQUENCE [LARGE SCALE GENOMIC DNA]</scope>
    <source>
        <strain evidence="9 10">CCC 1485</strain>
    </source>
</reference>
<dbReference type="GO" id="GO:0004497">
    <property type="term" value="F:monooxygenase activity"/>
    <property type="evidence" value="ECO:0007669"/>
    <property type="project" value="UniProtKB-KW"/>
</dbReference>